<dbReference type="RefSeq" id="WP_201672243.1">
    <property type="nucleotide sequence ID" value="NZ_JAEQNE010000001.1"/>
</dbReference>
<dbReference type="InterPro" id="IPR029787">
    <property type="entry name" value="Nucleotide_cyclase"/>
</dbReference>
<keyword evidence="2" id="KW-1185">Reference proteome</keyword>
<comment type="caution">
    <text evidence="1">The sequence shown here is derived from an EMBL/GenBank/DDBJ whole genome shotgun (WGS) entry which is preliminary data.</text>
</comment>
<dbReference type="EMBL" id="JAEQNE010000001">
    <property type="protein sequence ID" value="MBL0389637.1"/>
    <property type="molecule type" value="Genomic_DNA"/>
</dbReference>
<dbReference type="AlphaFoldDB" id="A0A936YVB3"/>
<gene>
    <name evidence="1" type="ORF">JJ685_00635</name>
</gene>
<accession>A0A936YVB3</accession>
<reference evidence="1 2" key="1">
    <citation type="journal article" date="2017" name="Int. J. Syst. Evol. Microbiol.">
        <title>Ramlibacter monticola sp. nov., isolated from forest soil.</title>
        <authorList>
            <person name="Chaudhary D.K."/>
            <person name="Kim J."/>
        </authorList>
    </citation>
    <scope>NUCLEOTIDE SEQUENCE [LARGE SCALE GENOMIC DNA]</scope>
    <source>
        <strain evidence="1 2">KACC 19175</strain>
    </source>
</reference>
<proteinExistence type="predicted"/>
<organism evidence="1 2">
    <name type="scientific">Ramlibacter monticola</name>
    <dbReference type="NCBI Taxonomy" id="1926872"/>
    <lineage>
        <taxon>Bacteria</taxon>
        <taxon>Pseudomonadati</taxon>
        <taxon>Pseudomonadota</taxon>
        <taxon>Betaproteobacteria</taxon>
        <taxon>Burkholderiales</taxon>
        <taxon>Comamonadaceae</taxon>
        <taxon>Ramlibacter</taxon>
    </lineage>
</organism>
<evidence type="ECO:0000313" key="2">
    <source>
        <dbReference type="Proteomes" id="UP000599109"/>
    </source>
</evidence>
<evidence type="ECO:0000313" key="1">
    <source>
        <dbReference type="EMBL" id="MBL0389637.1"/>
    </source>
</evidence>
<sequence>MGARHDGNDALLLEALSDKVLHQLPPAVWKELFMGAGHGSIHFEERELTLVHADAAVPAGESGGVTETFYQELQRINARHGGRLDPYVNATALVTFEEPSAAVRMAMELQQAATGVPMRVGVVSGRCMLAFFRAQGRLWCTPLGRQPARAAEVAATAAIGGIVISPESFALGEIQVRLSDYEDTRPAFLDSESDMGSLALDAEYDGIDIRC</sequence>
<protein>
    <submittedName>
        <fullName evidence="1">Uncharacterized protein</fullName>
    </submittedName>
</protein>
<name>A0A936YVB3_9BURK</name>
<dbReference type="SUPFAM" id="SSF55073">
    <property type="entry name" value="Nucleotide cyclase"/>
    <property type="match status" value="1"/>
</dbReference>
<dbReference type="Gene3D" id="3.30.70.1230">
    <property type="entry name" value="Nucleotide cyclase"/>
    <property type="match status" value="1"/>
</dbReference>
<dbReference type="Proteomes" id="UP000599109">
    <property type="component" value="Unassembled WGS sequence"/>
</dbReference>